<organism evidence="2 3">
    <name type="scientific">Lamprobacter modestohalophilus</name>
    <dbReference type="NCBI Taxonomy" id="1064514"/>
    <lineage>
        <taxon>Bacteria</taxon>
        <taxon>Pseudomonadati</taxon>
        <taxon>Pseudomonadota</taxon>
        <taxon>Gammaproteobacteria</taxon>
        <taxon>Chromatiales</taxon>
        <taxon>Chromatiaceae</taxon>
        <taxon>Lamprobacter</taxon>
    </lineage>
</organism>
<comment type="caution">
    <text evidence="2">The sequence shown here is derived from an EMBL/GenBank/DDBJ whole genome shotgun (WGS) entry which is preliminary data.</text>
</comment>
<dbReference type="InterPro" id="IPR029058">
    <property type="entry name" value="AB_hydrolase_fold"/>
</dbReference>
<dbReference type="PANTHER" id="PTHR22946:SF0">
    <property type="entry name" value="DIENELACTONE HYDROLASE DOMAIN-CONTAINING PROTEIN"/>
    <property type="match status" value="1"/>
</dbReference>
<dbReference type="GO" id="GO:0016787">
    <property type="term" value="F:hydrolase activity"/>
    <property type="evidence" value="ECO:0007669"/>
    <property type="project" value="UniProtKB-KW"/>
</dbReference>
<dbReference type="AlphaFoldDB" id="A0A9X1B320"/>
<dbReference type="InterPro" id="IPR002925">
    <property type="entry name" value="Dienelactn_hydro"/>
</dbReference>
<protein>
    <submittedName>
        <fullName evidence="2">Dienelactone hydrolase</fullName>
    </submittedName>
</protein>
<dbReference type="PANTHER" id="PTHR22946">
    <property type="entry name" value="DIENELACTONE HYDROLASE DOMAIN-CONTAINING PROTEIN-RELATED"/>
    <property type="match status" value="1"/>
</dbReference>
<feature type="domain" description="Dienelactone hydrolase" evidence="1">
    <location>
        <begin position="79"/>
        <end position="286"/>
    </location>
</feature>
<dbReference type="InterPro" id="IPR050261">
    <property type="entry name" value="FrsA_esterase"/>
</dbReference>
<evidence type="ECO:0000259" key="1">
    <source>
        <dbReference type="Pfam" id="PF01738"/>
    </source>
</evidence>
<dbReference type="EMBL" id="NRRY01000002">
    <property type="protein sequence ID" value="MBK1617132.1"/>
    <property type="molecule type" value="Genomic_DNA"/>
</dbReference>
<reference evidence="2 3" key="1">
    <citation type="journal article" date="2020" name="Microorganisms">
        <title>Osmotic Adaptation and Compatible Solute Biosynthesis of Phototrophic Bacteria as Revealed from Genome Analyses.</title>
        <authorList>
            <person name="Imhoff J.F."/>
            <person name="Rahn T."/>
            <person name="Kunzel S."/>
            <person name="Keller A."/>
            <person name="Neulinger S.C."/>
        </authorList>
    </citation>
    <scope>NUCLEOTIDE SEQUENCE [LARGE SCALE GENOMIC DNA]</scope>
    <source>
        <strain evidence="2 3">DSM 25653</strain>
    </source>
</reference>
<name>A0A9X1B320_9GAMM</name>
<sequence length="289" mass="31231">MRPNHHLAHLPRLATGPVPGLAVSLAASLVAGLIVSLAVGLASSGAAQAAVQTKAISYEDEGVPLTGHLYWDDAIEGDRPGILVIHEWWGLNDYAKQRARMLAELGYVAFAADMYGNDQVTDQPAQAKEWMQEVTVDPELWRQRADAGLAQLKAATDVDAEQIAAIGYCFGGGTVLQMAYGGADLDGIVSFHGSFPAAPEESIGKIKPEILILHGQADSFVAPEVVSNFQNKLEEAGANWEMDIYGGARHGFTNPNAGDYGLENLQHDPQADTRSWQRMQRFFDEIFAD</sequence>
<dbReference type="Gene3D" id="3.40.50.1820">
    <property type="entry name" value="alpha/beta hydrolase"/>
    <property type="match status" value="1"/>
</dbReference>
<proteinExistence type="predicted"/>
<accession>A0A9X1B320</accession>
<dbReference type="Pfam" id="PF01738">
    <property type="entry name" value="DLH"/>
    <property type="match status" value="1"/>
</dbReference>
<gene>
    <name evidence="2" type="ORF">CKO42_01435</name>
</gene>
<keyword evidence="3" id="KW-1185">Reference proteome</keyword>
<dbReference type="SUPFAM" id="SSF53474">
    <property type="entry name" value="alpha/beta-Hydrolases"/>
    <property type="match status" value="1"/>
</dbReference>
<evidence type="ECO:0000313" key="2">
    <source>
        <dbReference type="EMBL" id="MBK1617132.1"/>
    </source>
</evidence>
<dbReference type="Proteomes" id="UP001138768">
    <property type="component" value="Unassembled WGS sequence"/>
</dbReference>
<keyword evidence="2" id="KW-0378">Hydrolase</keyword>
<dbReference type="RefSeq" id="WP_200237238.1">
    <property type="nucleotide sequence ID" value="NZ_NRRY01000002.1"/>
</dbReference>
<evidence type="ECO:0000313" key="3">
    <source>
        <dbReference type="Proteomes" id="UP001138768"/>
    </source>
</evidence>